<dbReference type="InterPro" id="IPR002553">
    <property type="entry name" value="Clathrin/coatomer_adapt-like_N"/>
</dbReference>
<evidence type="ECO:0000256" key="2">
    <source>
        <dbReference type="SAM" id="MobiDB-lite"/>
    </source>
</evidence>
<gene>
    <name evidence="4" type="ORF">Ahy_A04g018876</name>
</gene>
<dbReference type="GO" id="GO:0006891">
    <property type="term" value="P:intra-Golgi vesicle-mediated transport"/>
    <property type="evidence" value="ECO:0007669"/>
    <property type="project" value="TreeGrafter"/>
</dbReference>
<feature type="region of interest" description="Disordered" evidence="2">
    <location>
        <begin position="1"/>
        <end position="31"/>
    </location>
</feature>
<keyword evidence="5" id="KW-1185">Reference proteome</keyword>
<dbReference type="InterPro" id="IPR016024">
    <property type="entry name" value="ARM-type_fold"/>
</dbReference>
<dbReference type="GO" id="GO:0005793">
    <property type="term" value="C:endoplasmic reticulum-Golgi intermediate compartment"/>
    <property type="evidence" value="ECO:0007669"/>
    <property type="project" value="TreeGrafter"/>
</dbReference>
<comment type="caution">
    <text evidence="4">The sequence shown here is derived from an EMBL/GenBank/DDBJ whole genome shotgun (WGS) entry which is preliminary data.</text>
</comment>
<dbReference type="EMBL" id="SDMP01000004">
    <property type="protein sequence ID" value="RYR61671.1"/>
    <property type="molecule type" value="Genomic_DNA"/>
</dbReference>
<dbReference type="PANTHER" id="PTHR10261">
    <property type="entry name" value="COATOMER SUBUNIT GAMMA"/>
    <property type="match status" value="1"/>
</dbReference>
<dbReference type="InterPro" id="IPR017106">
    <property type="entry name" value="Coatomer_gsu"/>
</dbReference>
<dbReference type="GO" id="GO:0006888">
    <property type="term" value="P:endoplasmic reticulum to Golgi vesicle-mediated transport"/>
    <property type="evidence" value="ECO:0007669"/>
    <property type="project" value="TreeGrafter"/>
</dbReference>
<dbReference type="GO" id="GO:0006886">
    <property type="term" value="P:intracellular protein transport"/>
    <property type="evidence" value="ECO:0007669"/>
    <property type="project" value="InterPro"/>
</dbReference>
<feature type="domain" description="Clathrin/coatomer adaptor adaptin-like N-terminal" evidence="3">
    <location>
        <begin position="105"/>
        <end position="231"/>
    </location>
</feature>
<protein>
    <recommendedName>
        <fullName evidence="3">Clathrin/coatomer adaptor adaptin-like N-terminal domain-containing protein</fullName>
    </recommendedName>
</protein>
<evidence type="ECO:0000259" key="3">
    <source>
        <dbReference type="Pfam" id="PF01602"/>
    </source>
</evidence>
<dbReference type="Pfam" id="PF01602">
    <property type="entry name" value="Adaptin_N"/>
    <property type="match status" value="1"/>
</dbReference>
<dbReference type="Proteomes" id="UP000289738">
    <property type="component" value="Chromosome A04"/>
</dbReference>
<dbReference type="PANTHER" id="PTHR10261:SF0">
    <property type="entry name" value="COATOMER SUBUNIT GAMMA-2"/>
    <property type="match status" value="1"/>
</dbReference>
<dbReference type="GO" id="GO:0000139">
    <property type="term" value="C:Golgi membrane"/>
    <property type="evidence" value="ECO:0007669"/>
    <property type="project" value="TreeGrafter"/>
</dbReference>
<evidence type="ECO:0000256" key="1">
    <source>
        <dbReference type="SAM" id="Coils"/>
    </source>
</evidence>
<dbReference type="GO" id="GO:0005783">
    <property type="term" value="C:endoplasmic reticulum"/>
    <property type="evidence" value="ECO:0007669"/>
    <property type="project" value="TreeGrafter"/>
</dbReference>
<keyword evidence="1" id="KW-0175">Coiled coil</keyword>
<feature type="coiled-coil region" evidence="1">
    <location>
        <begin position="45"/>
        <end position="79"/>
    </location>
</feature>
<dbReference type="SUPFAM" id="SSF48371">
    <property type="entry name" value="ARM repeat"/>
    <property type="match status" value="1"/>
</dbReference>
<dbReference type="GO" id="GO:0030126">
    <property type="term" value="C:COPI vesicle coat"/>
    <property type="evidence" value="ECO:0007669"/>
    <property type="project" value="TreeGrafter"/>
</dbReference>
<evidence type="ECO:0000313" key="4">
    <source>
        <dbReference type="EMBL" id="RYR61671.1"/>
    </source>
</evidence>
<accession>A0A445DER1</accession>
<reference evidence="4 5" key="1">
    <citation type="submission" date="2019-01" db="EMBL/GenBank/DDBJ databases">
        <title>Sequencing of cultivated peanut Arachis hypogaea provides insights into genome evolution and oil improvement.</title>
        <authorList>
            <person name="Chen X."/>
        </authorList>
    </citation>
    <scope>NUCLEOTIDE SEQUENCE [LARGE SCALE GENOMIC DNA]</scope>
    <source>
        <strain evidence="5">cv. Fuhuasheng</strain>
        <tissue evidence="4">Leaves</tissue>
    </source>
</reference>
<name>A0A445DER1_ARAHY</name>
<evidence type="ECO:0000313" key="5">
    <source>
        <dbReference type="Proteomes" id="UP000289738"/>
    </source>
</evidence>
<proteinExistence type="predicted"/>
<dbReference type="InterPro" id="IPR011989">
    <property type="entry name" value="ARM-like"/>
</dbReference>
<dbReference type="Gene3D" id="1.25.10.10">
    <property type="entry name" value="Leucine-rich Repeat Variant"/>
    <property type="match status" value="1"/>
</dbReference>
<dbReference type="STRING" id="3818.A0A445DER1"/>
<dbReference type="AlphaFoldDB" id="A0A445DER1"/>
<dbReference type="GO" id="GO:0009306">
    <property type="term" value="P:protein secretion"/>
    <property type="evidence" value="ECO:0007669"/>
    <property type="project" value="TreeGrafter"/>
</dbReference>
<organism evidence="4 5">
    <name type="scientific">Arachis hypogaea</name>
    <name type="common">Peanut</name>
    <dbReference type="NCBI Taxonomy" id="3818"/>
    <lineage>
        <taxon>Eukaryota</taxon>
        <taxon>Viridiplantae</taxon>
        <taxon>Streptophyta</taxon>
        <taxon>Embryophyta</taxon>
        <taxon>Tracheophyta</taxon>
        <taxon>Spermatophyta</taxon>
        <taxon>Magnoliopsida</taxon>
        <taxon>eudicotyledons</taxon>
        <taxon>Gunneridae</taxon>
        <taxon>Pentapetalae</taxon>
        <taxon>rosids</taxon>
        <taxon>fabids</taxon>
        <taxon>Fabales</taxon>
        <taxon>Fabaceae</taxon>
        <taxon>Papilionoideae</taxon>
        <taxon>50 kb inversion clade</taxon>
        <taxon>dalbergioids sensu lato</taxon>
        <taxon>Dalbergieae</taxon>
        <taxon>Pterocarpus clade</taxon>
        <taxon>Arachis</taxon>
    </lineage>
</organism>
<sequence length="372" mass="41560">MSPRSQCLCGNPSSGTPNPASTMTFSGGDSLRSLAVTNPMKQIIVREEKEARNAAEKVCKEKSAELERIQDKKSAAERMGTNSSEDCSLFVNYGMKICPRIHVIIIMRVAMTHPMAVTNYNIDMESLISGQNRSIATLAITTLLKTGNESSVDHLMKQITNFMSDIADEFKIVVVEAIRSLFLKFPLKYRSLMNFLSNILREEGGFDYKKAIVDSIVILIRDIPDTKESDCSIFVSSLKIVNSLICPHRVHLENATVRASAVSTLTKFGAAVDELKLSSCESLVRGNSKASRKYYYSHIPGIVIKSVDRELTIGTLNFLHHTQQKMEDTAPIFEEGVKVDKASEVIWLEETEPPKNLMVKRGQYISTTIRRR</sequence>
<feature type="compositionally biased region" description="Polar residues" evidence="2">
    <location>
        <begin position="11"/>
        <end position="27"/>
    </location>
</feature>